<dbReference type="OrthoDB" id="7428252at2"/>
<evidence type="ECO:0000313" key="3">
    <source>
        <dbReference type="Proteomes" id="UP000194420"/>
    </source>
</evidence>
<reference evidence="3" key="1">
    <citation type="submission" date="2017-04" db="EMBL/GenBank/DDBJ databases">
        <authorList>
            <person name="Varghese N."/>
            <person name="Submissions S."/>
        </authorList>
    </citation>
    <scope>NUCLEOTIDE SEQUENCE [LARGE SCALE GENOMIC DNA]</scope>
</reference>
<organism evidence="2 3">
    <name type="scientific">Altererythrobacter xiamenensis</name>
    <dbReference type="NCBI Taxonomy" id="1316679"/>
    <lineage>
        <taxon>Bacteria</taxon>
        <taxon>Pseudomonadati</taxon>
        <taxon>Pseudomonadota</taxon>
        <taxon>Alphaproteobacteria</taxon>
        <taxon>Sphingomonadales</taxon>
        <taxon>Erythrobacteraceae</taxon>
        <taxon>Altererythrobacter</taxon>
    </lineage>
</organism>
<dbReference type="AlphaFoldDB" id="A0A1Y6FI47"/>
<keyword evidence="1" id="KW-0732">Signal</keyword>
<dbReference type="RefSeq" id="WP_086438647.1">
    <property type="nucleotide sequence ID" value="NZ_FXWG01000003.1"/>
</dbReference>
<feature type="signal peptide" evidence="1">
    <location>
        <begin position="1"/>
        <end position="21"/>
    </location>
</feature>
<name>A0A1Y6FI47_9SPHN</name>
<proteinExistence type="predicted"/>
<sequence>MLGKYLAGFSVLVLAATSVSAQWTGTRLGGNIRKTDSVELMQLTVECIAERGPAYAAKVLETVPGSDAEFRLIRKNAGDIEVCMGGSDTPVGGIKMTFTQRPFRRALAAEMVKLQLAREIDLSQIAAPDPWYLVSLGGLPEGERSDAAYLAYMEFGDCVFLKSPQATIDYLRTEQDSKEEGMAIQKLMPALSPCVAAGQELELSHKALQIALNEPVYHRLRRMEPES</sequence>
<evidence type="ECO:0000313" key="2">
    <source>
        <dbReference type="EMBL" id="SMQ74624.1"/>
    </source>
</evidence>
<accession>A0A1Y6FI47</accession>
<dbReference type="Proteomes" id="UP000194420">
    <property type="component" value="Unassembled WGS sequence"/>
</dbReference>
<protein>
    <submittedName>
        <fullName evidence="2">Uncharacterized protein</fullName>
    </submittedName>
</protein>
<feature type="chain" id="PRO_5012915695" evidence="1">
    <location>
        <begin position="22"/>
        <end position="227"/>
    </location>
</feature>
<keyword evidence="3" id="KW-1185">Reference proteome</keyword>
<dbReference type="EMBL" id="FXWG01000003">
    <property type="protein sequence ID" value="SMQ74624.1"/>
    <property type="molecule type" value="Genomic_DNA"/>
</dbReference>
<gene>
    <name evidence="2" type="ORF">SAMN06297468_2811</name>
</gene>
<evidence type="ECO:0000256" key="1">
    <source>
        <dbReference type="SAM" id="SignalP"/>
    </source>
</evidence>